<dbReference type="AlphaFoldDB" id="A0AAJ1MI48"/>
<feature type="transmembrane region" description="Helical" evidence="6">
    <location>
        <begin position="213"/>
        <end position="230"/>
    </location>
</feature>
<gene>
    <name evidence="7" type="ORF">PQJ61_04040</name>
</gene>
<feature type="transmembrane region" description="Helical" evidence="6">
    <location>
        <begin position="286"/>
        <end position="308"/>
    </location>
</feature>
<dbReference type="PANTHER" id="PTHR32196">
    <property type="entry name" value="ABC TRANSPORTER PERMEASE PROTEIN YPHD-RELATED-RELATED"/>
    <property type="match status" value="1"/>
</dbReference>
<feature type="transmembrane region" description="Helical" evidence="6">
    <location>
        <begin position="52"/>
        <end position="79"/>
    </location>
</feature>
<evidence type="ECO:0000256" key="2">
    <source>
        <dbReference type="ARBA" id="ARBA00022475"/>
    </source>
</evidence>
<reference evidence="7 8" key="1">
    <citation type="submission" date="2022-12" db="EMBL/GenBank/DDBJ databases">
        <title>Metagenome assembled genome from gulf of manar.</title>
        <authorList>
            <person name="Kohli P."/>
            <person name="Pk S."/>
            <person name="Venkata Ramana C."/>
            <person name="Sasikala C."/>
        </authorList>
    </citation>
    <scope>NUCLEOTIDE SEQUENCE [LARGE SCALE GENOMIC DNA]</scope>
    <source>
        <strain evidence="7">JB008</strain>
    </source>
</reference>
<evidence type="ECO:0000313" key="7">
    <source>
        <dbReference type="EMBL" id="MDC7225918.1"/>
    </source>
</evidence>
<keyword evidence="4 6" id="KW-1133">Transmembrane helix</keyword>
<proteinExistence type="predicted"/>
<sequence length="316" mass="32971">MKKLINKFKEGKIAEGNLILILIAIIILLAIFSPKFLTANNIKNLVRQTSIIGVVAIGMTFVIISGGIDLSVGSILGVASIISSMLMVSGLPIFLAIIVAMVVCTLLGVINGIIVYDGKVPPFIATLGMMTAARGIVMLISNARMIAGLPRTFSNFAQITILGMPSLFFVWLLVIIATFIVTSQTVIGRNLFAFGSNPEAARLSGINIRTLTYFIYGISGFMCAIAGILMTSRLSNGIPTAGTGYELDAIAAAVVGGASLSGGSGTIIGTVLGALLIAIIRNGGNLLGINPFILQISVGVLIVVSVMIDQRRKASV</sequence>
<feature type="transmembrane region" description="Helical" evidence="6">
    <location>
        <begin position="12"/>
        <end position="32"/>
    </location>
</feature>
<feature type="transmembrane region" description="Helical" evidence="6">
    <location>
        <begin position="120"/>
        <end position="140"/>
    </location>
</feature>
<evidence type="ECO:0000256" key="6">
    <source>
        <dbReference type="SAM" id="Phobius"/>
    </source>
</evidence>
<evidence type="ECO:0000256" key="3">
    <source>
        <dbReference type="ARBA" id="ARBA00022692"/>
    </source>
</evidence>
<comment type="subcellular location">
    <subcellularLocation>
        <location evidence="1">Cell membrane</location>
        <topology evidence="1">Multi-pass membrane protein</topology>
    </subcellularLocation>
</comment>
<dbReference type="GO" id="GO:0005886">
    <property type="term" value="C:plasma membrane"/>
    <property type="evidence" value="ECO:0007669"/>
    <property type="project" value="UniProtKB-SubCell"/>
</dbReference>
<dbReference type="Proteomes" id="UP001221217">
    <property type="component" value="Unassembled WGS sequence"/>
</dbReference>
<dbReference type="Pfam" id="PF02653">
    <property type="entry name" value="BPD_transp_2"/>
    <property type="match status" value="1"/>
</dbReference>
<dbReference type="InterPro" id="IPR001851">
    <property type="entry name" value="ABC_transp_permease"/>
</dbReference>
<dbReference type="GO" id="GO:0022857">
    <property type="term" value="F:transmembrane transporter activity"/>
    <property type="evidence" value="ECO:0007669"/>
    <property type="project" value="InterPro"/>
</dbReference>
<dbReference type="PANTHER" id="PTHR32196:SF72">
    <property type="entry name" value="RIBOSE IMPORT PERMEASE PROTEIN RBSC"/>
    <property type="match status" value="1"/>
</dbReference>
<name>A0AAJ1MI48_9SPIO</name>
<feature type="transmembrane region" description="Helical" evidence="6">
    <location>
        <begin position="91"/>
        <end position="114"/>
    </location>
</feature>
<evidence type="ECO:0000256" key="4">
    <source>
        <dbReference type="ARBA" id="ARBA00022989"/>
    </source>
</evidence>
<protein>
    <submittedName>
        <fullName evidence="7">ABC transporter permease</fullName>
    </submittedName>
</protein>
<evidence type="ECO:0000256" key="5">
    <source>
        <dbReference type="ARBA" id="ARBA00023136"/>
    </source>
</evidence>
<evidence type="ECO:0000256" key="1">
    <source>
        <dbReference type="ARBA" id="ARBA00004651"/>
    </source>
</evidence>
<organism evidence="7 8">
    <name type="scientific">Candidatus Thalassospirochaeta sargassi</name>
    <dbReference type="NCBI Taxonomy" id="3119039"/>
    <lineage>
        <taxon>Bacteria</taxon>
        <taxon>Pseudomonadati</taxon>
        <taxon>Spirochaetota</taxon>
        <taxon>Spirochaetia</taxon>
        <taxon>Spirochaetales</taxon>
        <taxon>Spirochaetaceae</taxon>
        <taxon>Candidatus Thalassospirochaeta</taxon>
    </lineage>
</organism>
<comment type="caution">
    <text evidence="7">The sequence shown here is derived from an EMBL/GenBank/DDBJ whole genome shotgun (WGS) entry which is preliminary data.</text>
</comment>
<keyword evidence="2" id="KW-1003">Cell membrane</keyword>
<dbReference type="EMBL" id="JAQQAL010000010">
    <property type="protein sequence ID" value="MDC7225918.1"/>
    <property type="molecule type" value="Genomic_DNA"/>
</dbReference>
<keyword evidence="3 6" id="KW-0812">Transmembrane</keyword>
<dbReference type="CDD" id="cd06579">
    <property type="entry name" value="TM_PBP1_transp_AraH_like"/>
    <property type="match status" value="1"/>
</dbReference>
<keyword evidence="5 6" id="KW-0472">Membrane</keyword>
<evidence type="ECO:0000313" key="8">
    <source>
        <dbReference type="Proteomes" id="UP001221217"/>
    </source>
</evidence>
<feature type="transmembrane region" description="Helical" evidence="6">
    <location>
        <begin position="161"/>
        <end position="181"/>
    </location>
</feature>
<accession>A0AAJ1MI48</accession>
<feature type="transmembrane region" description="Helical" evidence="6">
    <location>
        <begin position="250"/>
        <end position="280"/>
    </location>
</feature>